<reference evidence="3" key="1">
    <citation type="submission" date="2023-01" db="EMBL/GenBank/DDBJ databases">
        <title>Comparative Genomic Analysis of the Clinically-Derived Winkia Strain NY0527 Provides Evidence into the Taxonomic Reassignment of Winkia neuii and Characterizes Their Virulence Traits.</title>
        <authorList>
            <person name="Cai X."/>
            <person name="Peng Y."/>
            <person name="Li M."/>
            <person name="Qiu Y."/>
            <person name="Wang Y."/>
            <person name="Xu L."/>
            <person name="Hou Q."/>
        </authorList>
    </citation>
    <scope>NUCLEOTIDE SEQUENCE</scope>
    <source>
        <strain evidence="3">NY0527</strain>
    </source>
</reference>
<dbReference type="AlphaFoldDB" id="A0AB38XSH8"/>
<protein>
    <submittedName>
        <fullName evidence="3">Septation protein SepH</fullName>
    </submittedName>
</protein>
<dbReference type="InterPro" id="IPR047682">
    <property type="entry name" value="SepH-like"/>
</dbReference>
<name>A0AB38XSH8_9ACTO</name>
<organism evidence="3 4">
    <name type="scientific">Winkia neuii subsp. anitrata</name>
    <dbReference type="NCBI Taxonomy" id="29318"/>
    <lineage>
        <taxon>Bacteria</taxon>
        <taxon>Bacillati</taxon>
        <taxon>Actinomycetota</taxon>
        <taxon>Actinomycetes</taxon>
        <taxon>Actinomycetales</taxon>
        <taxon>Actinomycetaceae</taxon>
        <taxon>Winkia</taxon>
    </lineage>
</organism>
<dbReference type="Pfam" id="PF11268">
    <property type="entry name" value="DUF3071"/>
    <property type="match status" value="1"/>
</dbReference>
<dbReference type="EMBL" id="CP116394">
    <property type="protein sequence ID" value="WCE47076.1"/>
    <property type="molecule type" value="Genomic_DNA"/>
</dbReference>
<dbReference type="RefSeq" id="WP_271694864.1">
    <property type="nucleotide sequence ID" value="NZ_CP116394.1"/>
</dbReference>
<proteinExistence type="predicted"/>
<feature type="domain" description="DUF3071" evidence="2">
    <location>
        <begin position="1"/>
        <end position="166"/>
    </location>
</feature>
<evidence type="ECO:0000313" key="3">
    <source>
        <dbReference type="EMBL" id="WCE47076.1"/>
    </source>
</evidence>
<evidence type="ECO:0000256" key="1">
    <source>
        <dbReference type="SAM" id="MobiDB-lite"/>
    </source>
</evidence>
<dbReference type="InterPro" id="IPR021421">
    <property type="entry name" value="DUF3071"/>
</dbReference>
<accession>A0AB38XSH8</accession>
<feature type="region of interest" description="Disordered" evidence="1">
    <location>
        <begin position="188"/>
        <end position="290"/>
    </location>
</feature>
<feature type="compositionally biased region" description="Acidic residues" evidence="1">
    <location>
        <begin position="237"/>
        <end position="248"/>
    </location>
</feature>
<dbReference type="Proteomes" id="UP001211044">
    <property type="component" value="Chromosome"/>
</dbReference>
<feature type="compositionally biased region" description="Basic and acidic residues" evidence="1">
    <location>
        <begin position="254"/>
        <end position="269"/>
    </location>
</feature>
<dbReference type="KEGG" id="wne:PIG85_05360"/>
<evidence type="ECO:0000313" key="4">
    <source>
        <dbReference type="Proteomes" id="UP001211044"/>
    </source>
</evidence>
<dbReference type="NCBIfam" id="NF040712">
    <property type="entry name" value="SepH"/>
    <property type="match status" value="1"/>
</dbReference>
<evidence type="ECO:0000259" key="2">
    <source>
        <dbReference type="Pfam" id="PF11268"/>
    </source>
</evidence>
<sequence length="290" mass="31785">MVDLEVLGATPDGTAVILTDSEGARYSLPITEELRIAVRRPLRDLASTSGISANKKIRPKEIQTLMRAGVSAAEIAANHDMEVESLERFESPILAERAYAAEQGRNARISREATAPTLGELVVNRLAARGIDPEHTTWDATRNPGEPWHVNVTFVQDATEHIATWKLNQAGRSVEAIDQEATWLTETTTPAGPQRGAIPLHPAPEPAETEEVEQVQGTEQLLDELNARRGQRVEPATGEDPEDEEDPDALPGMEHIESAPKPDRAEERPAKKKGRRAMPSWDEIVFGAKP</sequence>
<gene>
    <name evidence="3" type="primary">sepH</name>
    <name evidence="3" type="ORF">PIG85_05360</name>
</gene>